<dbReference type="Gene3D" id="3.30.420.40">
    <property type="match status" value="1"/>
</dbReference>
<accession>A0A1S4N1P7</accession>
<keyword evidence="4" id="KW-1185">Reference proteome</keyword>
<evidence type="ECO:0000313" key="3">
    <source>
        <dbReference type="EnsemblMetazoa" id="PHUM604210-PA"/>
    </source>
</evidence>
<dbReference type="Pfam" id="PF01150">
    <property type="entry name" value="GDA1_CD39"/>
    <property type="match status" value="1"/>
</dbReference>
<dbReference type="AlphaFoldDB" id="A0A1S4N1P7"/>
<name>A0A1S4N1P7_PEDHC</name>
<dbReference type="InterPro" id="IPR000407">
    <property type="entry name" value="GDA1_CD39_NTPase"/>
</dbReference>
<organism evidence="3 4">
    <name type="scientific">Pediculus humanus subsp. corporis</name>
    <name type="common">Body louse</name>
    <dbReference type="NCBI Taxonomy" id="121224"/>
    <lineage>
        <taxon>Eukaryota</taxon>
        <taxon>Metazoa</taxon>
        <taxon>Ecdysozoa</taxon>
        <taxon>Arthropoda</taxon>
        <taxon>Hexapoda</taxon>
        <taxon>Insecta</taxon>
        <taxon>Pterygota</taxon>
        <taxon>Neoptera</taxon>
        <taxon>Paraneoptera</taxon>
        <taxon>Psocodea</taxon>
        <taxon>Troctomorpha</taxon>
        <taxon>Phthiraptera</taxon>
        <taxon>Anoplura</taxon>
        <taxon>Pediculidae</taxon>
        <taxon>Pediculus</taxon>
    </lineage>
</organism>
<dbReference type="FunCoup" id="A0A1S4N1P7">
    <property type="interactions" value="998"/>
</dbReference>
<dbReference type="EnsemblMetazoa" id="PHUM604210-RA">
    <property type="protein sequence ID" value="PHUM604210-PA"/>
    <property type="gene ID" value="PHUM604210"/>
</dbReference>
<protein>
    <submittedName>
        <fullName evidence="3">Uncharacterized protein</fullName>
    </submittedName>
</protein>
<reference evidence="3" key="1">
    <citation type="submission" date="2020-05" db="UniProtKB">
        <authorList>
            <consortium name="EnsemblMetazoa"/>
        </authorList>
    </citation>
    <scope>IDENTIFICATION</scope>
    <source>
        <strain evidence="3">USDA</strain>
    </source>
</reference>
<dbReference type="Proteomes" id="UP000009046">
    <property type="component" value="Unassembled WGS sequence"/>
</dbReference>
<evidence type="ECO:0000256" key="1">
    <source>
        <dbReference type="ARBA" id="ARBA00009283"/>
    </source>
</evidence>
<evidence type="ECO:0000256" key="2">
    <source>
        <dbReference type="ARBA" id="ARBA00022801"/>
    </source>
</evidence>
<proteinExistence type="inferred from homology"/>
<comment type="similarity">
    <text evidence="1">Belongs to the GDA1/CD39 NTPase family.</text>
</comment>
<dbReference type="PANTHER" id="PTHR11782">
    <property type="entry name" value="ADENOSINE/GUANOSINE DIPHOSPHATASE"/>
    <property type="match status" value="1"/>
</dbReference>
<dbReference type="GO" id="GO:0016787">
    <property type="term" value="F:hydrolase activity"/>
    <property type="evidence" value="ECO:0007669"/>
    <property type="project" value="UniProtKB-KW"/>
</dbReference>
<dbReference type="CDD" id="cd24046">
    <property type="entry name" value="ASKHA_NBD_NTPDase5-like"/>
    <property type="match status" value="1"/>
</dbReference>
<evidence type="ECO:0000313" key="4">
    <source>
        <dbReference type="Proteomes" id="UP000009046"/>
    </source>
</evidence>
<dbReference type="EMBL" id="AAZO01007390">
    <property type="status" value="NOT_ANNOTATED_CDS"/>
    <property type="molecule type" value="Genomic_DNA"/>
</dbReference>
<dbReference type="EMBL" id="AAZO01007389">
    <property type="status" value="NOT_ANNOTATED_CDS"/>
    <property type="molecule type" value="Genomic_DNA"/>
</dbReference>
<keyword evidence="2" id="KW-0378">Hydrolase</keyword>
<dbReference type="Gene3D" id="3.30.420.150">
    <property type="entry name" value="Exopolyphosphatase. Domain 2"/>
    <property type="match status" value="1"/>
</dbReference>
<dbReference type="VEuPathDB" id="VectorBase:PHUM604210"/>
<dbReference type="EMBL" id="AAZO01007391">
    <property type="status" value="NOT_ANNOTATED_CDS"/>
    <property type="molecule type" value="Genomic_DNA"/>
</dbReference>
<dbReference type="InParanoid" id="A0A1S4N1P7"/>
<sequence length="469" mass="53081">MSSLTHRKVLKNEDSENLLKSKSWTKGHERKSDKKSRQFYLIGIFTLTCCIAAYFHLYRWSTHSHSANFLDNFSISLGLKNYVHSIVIDAGSTGSRILSYGFVSSPERKSLKLHKEFFREIKPGISFYADRPNEVVKSLEFLITEVKKFIPEKDWSKTWLLMKATAGLRLLPETKANALLREAKNYIEKQEFKIREDSVGIMDGTDEGLLSWFTVNFLLGKSSNTVVAMDLGGGSTQISFVPSKKDEIIPEQSQYVSKIGIFEKNLNVYSRSYLGLGLNEGRKRIFLKELQESNNVKSSCINPSVKKYWKYGGVDYTIQGSTKPRYVTDKRAVDGVQKTMGMNPVVDFDECEKIVKSVVSEFEKSPALDGKEIYAFSYYYEKASESGLVDFGSNSKVTINDLESTAKSVCSNSYVNQPFICLDLIYITALFRDVFGITNSTKINLVKYLDGHEVSWALGAAFLSLQNQM</sequence>
<dbReference type="PANTHER" id="PTHR11782:SF127">
    <property type="entry name" value="NTPASE, ISOFORM F"/>
    <property type="match status" value="1"/>
</dbReference>